<gene>
    <name evidence="1" type="ORF">RNA01_15160</name>
</gene>
<accession>A0A512HGK4</accession>
<reference evidence="1 2" key="1">
    <citation type="submission" date="2019-07" db="EMBL/GenBank/DDBJ databases">
        <title>Whole genome shotgun sequence of Rhizobium naphthalenivorans NBRC 107585.</title>
        <authorList>
            <person name="Hosoyama A."/>
            <person name="Uohara A."/>
            <person name="Ohji S."/>
            <person name="Ichikawa N."/>
        </authorList>
    </citation>
    <scope>NUCLEOTIDE SEQUENCE [LARGE SCALE GENOMIC DNA]</scope>
    <source>
        <strain evidence="1 2">NBRC 107585</strain>
    </source>
</reference>
<evidence type="ECO:0000313" key="2">
    <source>
        <dbReference type="Proteomes" id="UP000321717"/>
    </source>
</evidence>
<evidence type="ECO:0000313" key="1">
    <source>
        <dbReference type="EMBL" id="GEO84584.1"/>
    </source>
</evidence>
<comment type="caution">
    <text evidence="1">The sequence shown here is derived from an EMBL/GenBank/DDBJ whole genome shotgun (WGS) entry which is preliminary data.</text>
</comment>
<dbReference type="EMBL" id="BJZP01000005">
    <property type="protein sequence ID" value="GEO84584.1"/>
    <property type="molecule type" value="Genomic_DNA"/>
</dbReference>
<name>A0A512HGK4_9HYPH</name>
<dbReference type="Proteomes" id="UP000321717">
    <property type="component" value="Unassembled WGS sequence"/>
</dbReference>
<keyword evidence="2" id="KW-1185">Reference proteome</keyword>
<organism evidence="1 2">
    <name type="scientific">Ciceribacter naphthalenivorans</name>
    <dbReference type="NCBI Taxonomy" id="1118451"/>
    <lineage>
        <taxon>Bacteria</taxon>
        <taxon>Pseudomonadati</taxon>
        <taxon>Pseudomonadota</taxon>
        <taxon>Alphaproteobacteria</taxon>
        <taxon>Hyphomicrobiales</taxon>
        <taxon>Rhizobiaceae</taxon>
        <taxon>Ciceribacter</taxon>
    </lineage>
</organism>
<sequence>MTTYSVNITNNTNNTGNYAIFQKQPQASDVSSIAWRTGGTAAPQQNSWVVDYTDAAFLAKIPRTEPATGGSTASNWSADGFVVYDRTGAGQSLDGGSSTAFYL</sequence>
<proteinExistence type="predicted"/>
<protein>
    <submittedName>
        <fullName evidence="1">Uncharacterized protein</fullName>
    </submittedName>
</protein>
<dbReference type="AlphaFoldDB" id="A0A512HGK4"/>